<dbReference type="InterPro" id="IPR002575">
    <property type="entry name" value="Aminoglycoside_PTrfase"/>
</dbReference>
<evidence type="ECO:0000313" key="3">
    <source>
        <dbReference type="Proteomes" id="UP000323708"/>
    </source>
</evidence>
<dbReference type="SUPFAM" id="SSF56112">
    <property type="entry name" value="Protein kinase-like (PK-like)"/>
    <property type="match status" value="1"/>
</dbReference>
<evidence type="ECO:0000313" key="2">
    <source>
        <dbReference type="EMBL" id="KAA1188442.1"/>
    </source>
</evidence>
<dbReference type="RefSeq" id="WP_149612907.1">
    <property type="nucleotide sequence ID" value="NZ_VTUX01000010.1"/>
</dbReference>
<accession>A0A5B0WN80</accession>
<dbReference type="GO" id="GO:0016740">
    <property type="term" value="F:transferase activity"/>
    <property type="evidence" value="ECO:0007669"/>
    <property type="project" value="UniProtKB-KW"/>
</dbReference>
<protein>
    <submittedName>
        <fullName evidence="2">Aminoglycoside phosphotransferase family protein</fullName>
    </submittedName>
</protein>
<reference evidence="2 3" key="1">
    <citation type="submission" date="2019-09" db="EMBL/GenBank/DDBJ databases">
        <authorList>
            <person name="Chen X.-Y."/>
        </authorList>
    </citation>
    <scope>NUCLEOTIDE SEQUENCE [LARGE SCALE GENOMIC DNA]</scope>
    <source>
        <strain evidence="2 3">NY5</strain>
    </source>
</reference>
<dbReference type="Gene3D" id="3.90.1200.10">
    <property type="match status" value="1"/>
</dbReference>
<evidence type="ECO:0000259" key="1">
    <source>
        <dbReference type="Pfam" id="PF01636"/>
    </source>
</evidence>
<comment type="caution">
    <text evidence="2">The sequence shown here is derived from an EMBL/GenBank/DDBJ whole genome shotgun (WGS) entry which is preliminary data.</text>
</comment>
<gene>
    <name evidence="2" type="ORF">F0M18_18270</name>
</gene>
<sequence length="352" mass="39113">MNCDVAIPQSVDEISTAWLQAALGVTVSRVCLEATDDGTTGRAVITVEYAEATQLPHRFFVKLPPADRQQRAFVRATGMGVREARFYRELAADLPVRVPRCFFSGWDQGGERYIMLLEYLPDAGCTFRNASTRGSPGYLRQVLAALARLHGQYWQAPAFSAGMQWVEPIVQHDITRQLLPLALQKHAAAMPPLFVELAELYLAEEDAIHELWRRGEHTLIHGDIHDGNLFYDTLADAPGLLDWALLAKGPPMRDVGYFLAGTLAPKEQQVGSKQLLDFYRRQLLATGVTAPDLATLQREYAIQAVYPWLGAVVTLAMGDAWQPSRYIMASLQRLHETLQLLGSLDAIKAELG</sequence>
<dbReference type="Proteomes" id="UP000323708">
    <property type="component" value="Unassembled WGS sequence"/>
</dbReference>
<name>A0A5B0WN80_9GAMM</name>
<keyword evidence="3" id="KW-1185">Reference proteome</keyword>
<dbReference type="AlphaFoldDB" id="A0A5B0WN80"/>
<proteinExistence type="predicted"/>
<dbReference type="InterPro" id="IPR011009">
    <property type="entry name" value="Kinase-like_dom_sf"/>
</dbReference>
<organism evidence="2 3">
    <name type="scientific">Pseudohalioglobus sediminis</name>
    <dbReference type="NCBI Taxonomy" id="2606449"/>
    <lineage>
        <taxon>Bacteria</taxon>
        <taxon>Pseudomonadati</taxon>
        <taxon>Pseudomonadota</taxon>
        <taxon>Gammaproteobacteria</taxon>
        <taxon>Cellvibrionales</taxon>
        <taxon>Halieaceae</taxon>
        <taxon>Pseudohalioglobus</taxon>
    </lineage>
</organism>
<dbReference type="EMBL" id="VTUX01000010">
    <property type="protein sequence ID" value="KAA1188442.1"/>
    <property type="molecule type" value="Genomic_DNA"/>
</dbReference>
<dbReference type="Pfam" id="PF01636">
    <property type="entry name" value="APH"/>
    <property type="match status" value="1"/>
</dbReference>
<dbReference type="PANTHER" id="PTHR11012">
    <property type="entry name" value="PROTEIN KINASE-LIKE DOMAIN-CONTAINING"/>
    <property type="match status" value="1"/>
</dbReference>
<feature type="domain" description="Aminoglycoside phosphotransferase" evidence="1">
    <location>
        <begin position="58"/>
        <end position="260"/>
    </location>
</feature>
<keyword evidence="2" id="KW-0808">Transferase</keyword>
<dbReference type="PANTHER" id="PTHR11012:SF30">
    <property type="entry name" value="PROTEIN KINASE-LIKE DOMAIN-CONTAINING"/>
    <property type="match status" value="1"/>
</dbReference>